<sequence>MKVVILDTPTDVARYGADLFQQQLQRNPASVFGLATGSTPVQLYRELIERNRQGLLSFREVRTFNLDEYMDLPATHPQSYRHFMNSEFFDHIDIDPANTRVPPGDAADPIAACTDYERAIADAGGIDIQLLGIGRNGHIGFNEPTSCLTSRTRVKTLTRETIEDNARFFSAGEHQPHLSVTMGIGTIMEARLVLLLATGESKAAAVKAMVEGPVSAWCPASALQMHPAAVVLVDEAAASQLSNPGFFKHIEAENQALLARLGHCP</sequence>
<name>A0A5C8ZMU4_9GAMM</name>
<dbReference type="PROSITE" id="PS01161">
    <property type="entry name" value="GLC_GALNAC_ISOMERASE"/>
    <property type="match status" value="1"/>
</dbReference>
<dbReference type="FunFam" id="3.40.50.1360:FF:000003">
    <property type="entry name" value="Glucosamine-6-phosphate deaminase"/>
    <property type="match status" value="1"/>
</dbReference>
<dbReference type="AlphaFoldDB" id="A0A5C8ZMU4"/>
<comment type="similarity">
    <text evidence="4">Belongs to the glucosamine/galactosamine-6-phosphate isomerase family. NagB subfamily.</text>
</comment>
<dbReference type="Pfam" id="PF01182">
    <property type="entry name" value="Glucosamine_iso"/>
    <property type="match status" value="1"/>
</dbReference>
<comment type="activity regulation">
    <text evidence="4">Allosterically activated by N-acetylglucosamine 6-phosphate (GlcNAc6P).</text>
</comment>
<dbReference type="SUPFAM" id="SSF100950">
    <property type="entry name" value="NagB/RpiA/CoA transferase-like"/>
    <property type="match status" value="1"/>
</dbReference>
<comment type="caution">
    <text evidence="4">Lacks conserved residue(s) required for the propagation of feature annotation.</text>
</comment>
<dbReference type="GO" id="GO:0004342">
    <property type="term" value="F:glucosamine-6-phosphate deaminase activity"/>
    <property type="evidence" value="ECO:0007669"/>
    <property type="project" value="UniProtKB-UniRule"/>
</dbReference>
<dbReference type="GO" id="GO:0006046">
    <property type="term" value="P:N-acetylglucosamine catabolic process"/>
    <property type="evidence" value="ECO:0007669"/>
    <property type="project" value="UniProtKB-UniRule"/>
</dbReference>
<dbReference type="NCBIfam" id="NF001684">
    <property type="entry name" value="PRK00443.1-4"/>
    <property type="match status" value="1"/>
</dbReference>
<proteinExistence type="inferred from homology"/>
<keyword evidence="2 4" id="KW-0378">Hydrolase</keyword>
<organism evidence="6 7">
    <name type="scientific">Parahaliea maris</name>
    <dbReference type="NCBI Taxonomy" id="2716870"/>
    <lineage>
        <taxon>Bacteria</taxon>
        <taxon>Pseudomonadati</taxon>
        <taxon>Pseudomonadota</taxon>
        <taxon>Gammaproteobacteria</taxon>
        <taxon>Cellvibrionales</taxon>
        <taxon>Halieaceae</taxon>
        <taxon>Parahaliea</taxon>
    </lineage>
</organism>
<dbReference type="Gene3D" id="3.40.50.1360">
    <property type="match status" value="1"/>
</dbReference>
<dbReference type="GO" id="GO:0019262">
    <property type="term" value="P:N-acetylneuraminate catabolic process"/>
    <property type="evidence" value="ECO:0007669"/>
    <property type="project" value="UniProtKB-UniRule"/>
</dbReference>
<accession>A0A5C8ZMU4</accession>
<evidence type="ECO:0000313" key="6">
    <source>
        <dbReference type="EMBL" id="TXS89813.1"/>
    </source>
</evidence>
<keyword evidence="7" id="KW-1185">Reference proteome</keyword>
<dbReference type="GO" id="GO:0006043">
    <property type="term" value="P:glucosamine catabolic process"/>
    <property type="evidence" value="ECO:0007669"/>
    <property type="project" value="TreeGrafter"/>
</dbReference>
<evidence type="ECO:0000256" key="4">
    <source>
        <dbReference type="HAMAP-Rule" id="MF_01241"/>
    </source>
</evidence>
<evidence type="ECO:0000259" key="5">
    <source>
        <dbReference type="Pfam" id="PF01182"/>
    </source>
</evidence>
<dbReference type="CDD" id="cd01399">
    <property type="entry name" value="GlcN6P_deaminase"/>
    <property type="match status" value="1"/>
</dbReference>
<protein>
    <recommendedName>
        <fullName evidence="4">Glucosamine-6-phosphate deaminase</fullName>
        <ecNumber evidence="4">3.5.99.6</ecNumber>
    </recommendedName>
    <alternativeName>
        <fullName evidence="4">GlcN6P deaminase</fullName>
        <shortName evidence="4">GNPDA</shortName>
    </alternativeName>
    <alternativeName>
        <fullName evidence="4">Glucosamine-6-phosphate isomerase</fullName>
    </alternativeName>
</protein>
<feature type="site" description="Part of the allosteric site" evidence="4">
    <location>
        <position position="156"/>
    </location>
</feature>
<comment type="caution">
    <text evidence="6">The sequence shown here is derived from an EMBL/GenBank/DDBJ whole genome shotgun (WGS) entry which is preliminary data.</text>
</comment>
<feature type="site" description="Part of the allosteric site" evidence="4">
    <location>
        <position position="146"/>
    </location>
</feature>
<comment type="catalytic activity">
    <reaction evidence="1 4">
        <text>alpha-D-glucosamine 6-phosphate + H2O = beta-D-fructose 6-phosphate + NH4(+)</text>
        <dbReference type="Rhea" id="RHEA:12172"/>
        <dbReference type="ChEBI" id="CHEBI:15377"/>
        <dbReference type="ChEBI" id="CHEBI:28938"/>
        <dbReference type="ChEBI" id="CHEBI:57634"/>
        <dbReference type="ChEBI" id="CHEBI:75989"/>
        <dbReference type="EC" id="3.5.99.6"/>
    </reaction>
</comment>
<gene>
    <name evidence="4 6" type="primary">nagB</name>
    <name evidence="6" type="ORF">FV139_18945</name>
</gene>
<dbReference type="EMBL" id="VRZA01000009">
    <property type="protein sequence ID" value="TXS89813.1"/>
    <property type="molecule type" value="Genomic_DNA"/>
</dbReference>
<comment type="pathway">
    <text evidence="4">Amino-sugar metabolism; N-acetylneuraminate degradation; D-fructose 6-phosphate from N-acetylneuraminate: step 5/5.</text>
</comment>
<dbReference type="GO" id="GO:0005975">
    <property type="term" value="P:carbohydrate metabolic process"/>
    <property type="evidence" value="ECO:0007669"/>
    <property type="project" value="InterPro"/>
</dbReference>
<feature type="active site" description="For ring-opening step" evidence="4">
    <location>
        <position position="136"/>
    </location>
</feature>
<dbReference type="GO" id="GO:0042802">
    <property type="term" value="F:identical protein binding"/>
    <property type="evidence" value="ECO:0007669"/>
    <property type="project" value="TreeGrafter"/>
</dbReference>
<evidence type="ECO:0000256" key="2">
    <source>
        <dbReference type="ARBA" id="ARBA00022801"/>
    </source>
</evidence>
<dbReference type="UniPathway" id="UPA00629">
    <property type="reaction ID" value="UER00684"/>
</dbReference>
<feature type="site" description="Part of the allosteric site" evidence="4">
    <location>
        <position position="155"/>
    </location>
</feature>
<dbReference type="InterPro" id="IPR006148">
    <property type="entry name" value="Glc/Gal-6P_isomerase"/>
</dbReference>
<dbReference type="InterPro" id="IPR037171">
    <property type="entry name" value="NagB/RpiA_transferase-like"/>
</dbReference>
<dbReference type="HAMAP" id="MF_01241">
    <property type="entry name" value="GlcN6P_deamin"/>
    <property type="match status" value="1"/>
</dbReference>
<feature type="active site" description="Proton acceptor; for ring-opening step" evidence="4">
    <location>
        <position position="138"/>
    </location>
</feature>
<evidence type="ECO:0000313" key="7">
    <source>
        <dbReference type="Proteomes" id="UP000321039"/>
    </source>
</evidence>
<evidence type="ECO:0000256" key="3">
    <source>
        <dbReference type="ARBA" id="ARBA00023277"/>
    </source>
</evidence>
<dbReference type="PANTHER" id="PTHR11280">
    <property type="entry name" value="GLUCOSAMINE-6-PHOSPHATE ISOMERASE"/>
    <property type="match status" value="1"/>
</dbReference>
<keyword evidence="4" id="KW-0021">Allosteric enzyme</keyword>
<dbReference type="Proteomes" id="UP000321039">
    <property type="component" value="Unassembled WGS sequence"/>
</dbReference>
<comment type="subunit">
    <text evidence="4">Homohexamer.</text>
</comment>
<dbReference type="PANTHER" id="PTHR11280:SF5">
    <property type="entry name" value="GLUCOSAMINE-6-PHOSPHATE ISOMERASE"/>
    <property type="match status" value="1"/>
</dbReference>
<feature type="active site" description="For ring-opening step" evidence="4">
    <location>
        <position position="143"/>
    </location>
</feature>
<reference evidence="6 7" key="1">
    <citation type="submission" date="2019-08" db="EMBL/GenBank/DDBJ databases">
        <title>Parahaliea maris sp. nov., isolated from the surface seawater.</title>
        <authorList>
            <person name="Liu Y."/>
        </authorList>
    </citation>
    <scope>NUCLEOTIDE SEQUENCE [LARGE SCALE GENOMIC DNA]</scope>
    <source>
        <strain evidence="6 7">HSLHS9</strain>
    </source>
</reference>
<comment type="function">
    <text evidence="4">Catalyzes the reversible isomerization-deamination of glucosamine 6-phosphate (GlcN6P) to form fructose 6-phosphate (Fru6P) and ammonium ion.</text>
</comment>
<dbReference type="RefSeq" id="WP_148070064.1">
    <property type="nucleotide sequence ID" value="NZ_VRZA01000009.1"/>
</dbReference>
<dbReference type="NCBIfam" id="TIGR00502">
    <property type="entry name" value="nagB"/>
    <property type="match status" value="1"/>
</dbReference>
<dbReference type="InterPro" id="IPR004547">
    <property type="entry name" value="Glucosamine6P_isomerase"/>
</dbReference>
<dbReference type="InterPro" id="IPR018321">
    <property type="entry name" value="Glucosamine6P_isomerase_CS"/>
</dbReference>
<dbReference type="EC" id="3.5.99.6" evidence="4"/>
<evidence type="ECO:0000256" key="1">
    <source>
        <dbReference type="ARBA" id="ARBA00000644"/>
    </source>
</evidence>
<keyword evidence="3 4" id="KW-0119">Carbohydrate metabolism</keyword>
<feature type="site" description="Part of the allosteric site" evidence="4">
    <location>
        <position position="153"/>
    </location>
</feature>
<feature type="domain" description="Glucosamine/galactosamine-6-phosphate isomerase" evidence="5">
    <location>
        <begin position="11"/>
        <end position="225"/>
    </location>
</feature>
<dbReference type="GO" id="GO:0005737">
    <property type="term" value="C:cytoplasm"/>
    <property type="evidence" value="ECO:0007669"/>
    <property type="project" value="TreeGrafter"/>
</dbReference>
<feature type="active site" description="Proton acceptor; for enolization step" evidence="4">
    <location>
        <position position="67"/>
    </location>
</feature>